<evidence type="ECO:0000313" key="1">
    <source>
        <dbReference type="EMBL" id="SVB30007.1"/>
    </source>
</evidence>
<dbReference type="EMBL" id="UINC01036283">
    <property type="protein sequence ID" value="SVB30007.1"/>
    <property type="molecule type" value="Genomic_DNA"/>
</dbReference>
<proteinExistence type="predicted"/>
<dbReference type="AlphaFoldDB" id="A0A382CXE2"/>
<organism evidence="1">
    <name type="scientific">marine metagenome</name>
    <dbReference type="NCBI Taxonomy" id="408172"/>
    <lineage>
        <taxon>unclassified sequences</taxon>
        <taxon>metagenomes</taxon>
        <taxon>ecological metagenomes</taxon>
    </lineage>
</organism>
<gene>
    <name evidence="1" type="ORF">METZ01_LOCUS182861</name>
</gene>
<name>A0A382CXE2_9ZZZZ</name>
<reference evidence="1" key="1">
    <citation type="submission" date="2018-05" db="EMBL/GenBank/DDBJ databases">
        <authorList>
            <person name="Lanie J.A."/>
            <person name="Ng W.-L."/>
            <person name="Kazmierczak K.M."/>
            <person name="Andrzejewski T.M."/>
            <person name="Davidsen T.M."/>
            <person name="Wayne K.J."/>
            <person name="Tettelin H."/>
            <person name="Glass J.I."/>
            <person name="Rusch D."/>
            <person name="Podicherti R."/>
            <person name="Tsui H.-C.T."/>
            <person name="Winkler M.E."/>
        </authorList>
    </citation>
    <scope>NUCLEOTIDE SEQUENCE</scope>
</reference>
<accession>A0A382CXE2</accession>
<protein>
    <submittedName>
        <fullName evidence="1">Uncharacterized protein</fullName>
    </submittedName>
</protein>
<sequence length="252" mass="26945">MSNGIIGGTFQQVGRYQGPGSVNAGNRELIRRTQQNINNMGGGGGYQSHGGMGRFDTSKDLGAIDEMSMFRMPKPTNIRHIDLANARNFARQNRMARFFNTMRANYMGGLRAKQQLGAAQRAAMAGLNYDLKLGSRGDFQNLNRAGMGGYMGAGTGVTSGGSAGFSPEMATMGQSRRARELTGLQERFGLQRSGIDERTWGRQANLLASASNQVVEPPYGGYRSRYGGGGGGNIGNAFGGVINRANRGLGNW</sequence>